<evidence type="ECO:0000313" key="1">
    <source>
        <dbReference type="EMBL" id="ORY45901.1"/>
    </source>
</evidence>
<reference evidence="1 2" key="1">
    <citation type="submission" date="2016-07" db="EMBL/GenBank/DDBJ databases">
        <title>Pervasive Adenine N6-methylation of Active Genes in Fungi.</title>
        <authorList>
            <consortium name="DOE Joint Genome Institute"/>
            <person name="Mondo S.J."/>
            <person name="Dannebaum R.O."/>
            <person name="Kuo R.C."/>
            <person name="Labutti K."/>
            <person name="Haridas S."/>
            <person name="Kuo A."/>
            <person name="Salamov A."/>
            <person name="Ahrendt S.R."/>
            <person name="Lipzen A."/>
            <person name="Sullivan W."/>
            <person name="Andreopoulos W.B."/>
            <person name="Clum A."/>
            <person name="Lindquist E."/>
            <person name="Daum C."/>
            <person name="Ramamoorthy G.K."/>
            <person name="Gryganskyi A."/>
            <person name="Culley D."/>
            <person name="Magnuson J.K."/>
            <person name="James T.Y."/>
            <person name="O'Malley M.A."/>
            <person name="Stajich J.E."/>
            <person name="Spatafora J.W."/>
            <person name="Visel A."/>
            <person name="Grigoriev I.V."/>
        </authorList>
    </citation>
    <scope>NUCLEOTIDE SEQUENCE [LARGE SCALE GENOMIC DNA]</scope>
    <source>
        <strain evidence="1 2">JEL800</strain>
    </source>
</reference>
<dbReference type="AlphaFoldDB" id="A0A1Y2CFS6"/>
<organism evidence="1 2">
    <name type="scientific">Rhizoclosmatium globosum</name>
    <dbReference type="NCBI Taxonomy" id="329046"/>
    <lineage>
        <taxon>Eukaryota</taxon>
        <taxon>Fungi</taxon>
        <taxon>Fungi incertae sedis</taxon>
        <taxon>Chytridiomycota</taxon>
        <taxon>Chytridiomycota incertae sedis</taxon>
        <taxon>Chytridiomycetes</taxon>
        <taxon>Chytridiales</taxon>
        <taxon>Chytriomycetaceae</taxon>
        <taxon>Rhizoclosmatium</taxon>
    </lineage>
</organism>
<sequence>MPRIVLFHALKHSPPPIESAFKKLYPIPRLFHLMDDSLSFDLATLSSSTQTTSPTTDPILPRFRHLSHYAITQMKADAILFTCSAFGTQIDAVKRDFPGIPIHTPNESALRRVIELAKETAGPGRRGGEGALRVMLVSSFLPTLGSMSAEVDQMAGEGGVGVCVSRVFVEGAMEALNVGNGERHDELVVKAVRDELAKGGVDVVLLTQFSMERAGDKVRREVEKYGVHVLTTPEAAVLGIKKALEARKI</sequence>
<dbReference type="OrthoDB" id="65676at2759"/>
<accession>A0A1Y2CFS6</accession>
<gene>
    <name evidence="1" type="ORF">BCR33DRAFT_784031</name>
</gene>
<proteinExistence type="predicted"/>
<name>A0A1Y2CFS6_9FUNG</name>
<dbReference type="Proteomes" id="UP000193642">
    <property type="component" value="Unassembled WGS sequence"/>
</dbReference>
<evidence type="ECO:0000313" key="2">
    <source>
        <dbReference type="Proteomes" id="UP000193642"/>
    </source>
</evidence>
<keyword evidence="2" id="KW-1185">Reference proteome</keyword>
<protein>
    <recommendedName>
        <fullName evidence="3">Asp/Glu/hydantoin racemase</fullName>
    </recommendedName>
</protein>
<dbReference type="EMBL" id="MCGO01000018">
    <property type="protein sequence ID" value="ORY45901.1"/>
    <property type="molecule type" value="Genomic_DNA"/>
</dbReference>
<comment type="caution">
    <text evidence="1">The sequence shown here is derived from an EMBL/GenBank/DDBJ whole genome shotgun (WGS) entry which is preliminary data.</text>
</comment>
<evidence type="ECO:0008006" key="3">
    <source>
        <dbReference type="Google" id="ProtNLM"/>
    </source>
</evidence>